<feature type="compositionally biased region" description="Basic and acidic residues" evidence="1">
    <location>
        <begin position="44"/>
        <end position="63"/>
    </location>
</feature>
<comment type="caution">
    <text evidence="4">The sequence shown here is derived from an EMBL/GenBank/DDBJ whole genome shotgun (WGS) entry which is preliminary data.</text>
</comment>
<evidence type="ECO:0000313" key="4">
    <source>
        <dbReference type="EMBL" id="EKB62325.1"/>
    </source>
</evidence>
<feature type="region of interest" description="Disordered" evidence="1">
    <location>
        <begin position="30"/>
        <end position="63"/>
    </location>
</feature>
<dbReference type="EMBL" id="AGZG01000114">
    <property type="protein sequence ID" value="EKB62325.1"/>
    <property type="molecule type" value="Genomic_DNA"/>
</dbReference>
<feature type="compositionally biased region" description="Low complexity" evidence="1">
    <location>
        <begin position="121"/>
        <end position="140"/>
    </location>
</feature>
<feature type="region of interest" description="Disordered" evidence="1">
    <location>
        <begin position="113"/>
        <end position="194"/>
    </location>
</feature>
<feature type="compositionally biased region" description="Polar residues" evidence="1">
    <location>
        <begin position="141"/>
        <end position="150"/>
    </location>
</feature>
<feature type="signal peptide" evidence="2">
    <location>
        <begin position="1"/>
        <end position="20"/>
    </location>
</feature>
<feature type="compositionally biased region" description="Polar residues" evidence="1">
    <location>
        <begin position="180"/>
        <end position="192"/>
    </location>
</feature>
<proteinExistence type="predicted"/>
<feature type="chain" id="PRO_5038413163" description="LysM domain-containing protein" evidence="2">
    <location>
        <begin position="21"/>
        <end position="267"/>
    </location>
</feature>
<dbReference type="PATRIC" id="fig|883092.3.peg.2324"/>
<feature type="compositionally biased region" description="Polar residues" evidence="1">
    <location>
        <begin position="208"/>
        <end position="219"/>
    </location>
</feature>
<feature type="compositionally biased region" description="Polar residues" evidence="1">
    <location>
        <begin position="30"/>
        <end position="43"/>
    </location>
</feature>
<evidence type="ECO:0000256" key="1">
    <source>
        <dbReference type="SAM" id="MobiDB-lite"/>
    </source>
</evidence>
<keyword evidence="2" id="KW-0732">Signal</keyword>
<dbReference type="OrthoDB" id="2314263at2"/>
<name>K1LZX3_9LACO</name>
<dbReference type="PROSITE" id="PS51782">
    <property type="entry name" value="LYSM"/>
    <property type="match status" value="1"/>
</dbReference>
<organism evidence="4 5">
    <name type="scientific">Lactobacillus crispatus FB077-07</name>
    <dbReference type="NCBI Taxonomy" id="883092"/>
    <lineage>
        <taxon>Bacteria</taxon>
        <taxon>Bacillati</taxon>
        <taxon>Bacillota</taxon>
        <taxon>Bacilli</taxon>
        <taxon>Lactobacillales</taxon>
        <taxon>Lactobacillaceae</taxon>
        <taxon>Lactobacillus</taxon>
    </lineage>
</organism>
<dbReference type="Proteomes" id="UP000004722">
    <property type="component" value="Unassembled WGS sequence"/>
</dbReference>
<dbReference type="SUPFAM" id="SSF54106">
    <property type="entry name" value="LysM domain"/>
    <property type="match status" value="1"/>
</dbReference>
<feature type="compositionally biased region" description="Low complexity" evidence="1">
    <location>
        <begin position="151"/>
        <end position="179"/>
    </location>
</feature>
<dbReference type="HOGENOM" id="CLU_077123_0_1_9"/>
<dbReference type="RefSeq" id="WP_005729814.1">
    <property type="nucleotide sequence ID" value="NZ_JH932275.1"/>
</dbReference>
<protein>
    <recommendedName>
        <fullName evidence="3">LysM domain-containing protein</fullName>
    </recommendedName>
</protein>
<feature type="domain" description="LysM" evidence="3">
    <location>
        <begin position="65"/>
        <end position="110"/>
    </location>
</feature>
<evidence type="ECO:0000259" key="3">
    <source>
        <dbReference type="PROSITE" id="PS51782"/>
    </source>
</evidence>
<dbReference type="Gene3D" id="3.10.350.10">
    <property type="entry name" value="LysM domain"/>
    <property type="match status" value="1"/>
</dbReference>
<dbReference type="Pfam" id="PF01476">
    <property type="entry name" value="LysM"/>
    <property type="match status" value="1"/>
</dbReference>
<dbReference type="InterPro" id="IPR036779">
    <property type="entry name" value="LysM_dom_sf"/>
</dbReference>
<reference evidence="4 5" key="1">
    <citation type="submission" date="2012-07" db="EMBL/GenBank/DDBJ databases">
        <title>The Genome Sequence of Lactobacillus crispatus FB077-07.</title>
        <authorList>
            <consortium name="The Broad Institute Genome Sequencing Platform"/>
            <person name="Earl A."/>
            <person name="Ward D."/>
            <person name="Feldgarden M."/>
            <person name="Gevers D."/>
            <person name="Saerens B."/>
            <person name="Vaneechoutte M."/>
            <person name="Walker B."/>
            <person name="Young S.K."/>
            <person name="Zeng Q."/>
            <person name="Gargeya S."/>
            <person name="Fitzgerald M."/>
            <person name="Haas B."/>
            <person name="Abouelleil A."/>
            <person name="Alvarado L."/>
            <person name="Arachchi H.M."/>
            <person name="Berlin A.M."/>
            <person name="Chapman S.B."/>
            <person name="Goldberg J."/>
            <person name="Griggs A."/>
            <person name="Gujja S."/>
            <person name="Hansen M."/>
            <person name="Howarth C."/>
            <person name="Imamovic A."/>
            <person name="Larimer J."/>
            <person name="McCowen C."/>
            <person name="Montmayeur A."/>
            <person name="Murphy C."/>
            <person name="Neiman D."/>
            <person name="Pearson M."/>
            <person name="Priest M."/>
            <person name="Roberts A."/>
            <person name="Saif S."/>
            <person name="Shea T."/>
            <person name="Sisk P."/>
            <person name="Sykes S."/>
            <person name="Wortman J."/>
            <person name="Nusbaum C."/>
            <person name="Birren B."/>
        </authorList>
    </citation>
    <scope>NUCLEOTIDE SEQUENCE [LARGE SCALE GENOMIC DNA]</scope>
    <source>
        <strain evidence="4 5">FB077-07</strain>
    </source>
</reference>
<dbReference type="SMART" id="SM00257">
    <property type="entry name" value="LysM"/>
    <property type="match status" value="1"/>
</dbReference>
<sequence length="267" mass="28731">MKVRVNKKNTLLFLGSSAMALTGSNALGQTVHADTNSPAQTTKVADKPKSSKTDQQKQKEHDGFTLVTVKSGDTTWDIAQEYDTTVDEIVKDNNLSNGGSLIHIGDILKVKSGNSKTESNTQSDSTASSFQTQTSANATSVESNSYTGTGAYQAPAQSYQAPQQSQATSQSASTTYSAPKQQTTNYTSSATGSEKAAKEWIAARESGGSYTARNPSSGTYGRYQLTPDKLHGDLSPANQEKTADAYVRARYGSWQNAKSFWMTHSWY</sequence>
<dbReference type="InterPro" id="IPR018392">
    <property type="entry name" value="LysM"/>
</dbReference>
<feature type="region of interest" description="Disordered" evidence="1">
    <location>
        <begin position="207"/>
        <end position="227"/>
    </location>
</feature>
<gene>
    <name evidence="4" type="ORF">HMPREF9249_02339</name>
</gene>
<evidence type="ECO:0000256" key="2">
    <source>
        <dbReference type="SAM" id="SignalP"/>
    </source>
</evidence>
<dbReference type="CDD" id="cd00118">
    <property type="entry name" value="LysM"/>
    <property type="match status" value="1"/>
</dbReference>
<evidence type="ECO:0000313" key="5">
    <source>
        <dbReference type="Proteomes" id="UP000004722"/>
    </source>
</evidence>
<dbReference type="AlphaFoldDB" id="K1LZX3"/>
<accession>K1LZX3</accession>